<dbReference type="EMBL" id="DUGC01000102">
    <property type="protein sequence ID" value="HIH10277.1"/>
    <property type="molecule type" value="Genomic_DNA"/>
</dbReference>
<dbReference type="AlphaFoldDB" id="A0A7J4J2J1"/>
<evidence type="ECO:0000256" key="1">
    <source>
        <dbReference type="SAM" id="MobiDB-lite"/>
    </source>
</evidence>
<name>A0A7J4J2J1_9ARCH</name>
<evidence type="ECO:0000313" key="3">
    <source>
        <dbReference type="Proteomes" id="UP000565078"/>
    </source>
</evidence>
<protein>
    <submittedName>
        <fullName evidence="2">Uncharacterized protein</fullName>
    </submittedName>
</protein>
<feature type="region of interest" description="Disordered" evidence="1">
    <location>
        <begin position="212"/>
        <end position="243"/>
    </location>
</feature>
<evidence type="ECO:0000313" key="2">
    <source>
        <dbReference type="EMBL" id="HIH10277.1"/>
    </source>
</evidence>
<comment type="caution">
    <text evidence="2">The sequence shown here is derived from an EMBL/GenBank/DDBJ whole genome shotgun (WGS) entry which is preliminary data.</text>
</comment>
<proteinExistence type="predicted"/>
<dbReference type="Proteomes" id="UP000565078">
    <property type="component" value="Unassembled WGS sequence"/>
</dbReference>
<organism evidence="2 3">
    <name type="scientific">Candidatus Iainarchaeum sp</name>
    <dbReference type="NCBI Taxonomy" id="3101447"/>
    <lineage>
        <taxon>Archaea</taxon>
        <taxon>Candidatus Iainarchaeota</taxon>
        <taxon>Candidatus Iainarchaeia</taxon>
        <taxon>Candidatus Iainarchaeales</taxon>
        <taxon>Candidatus Iainarchaeaceae</taxon>
        <taxon>Candidatus Iainarchaeum</taxon>
    </lineage>
</organism>
<gene>
    <name evidence="2" type="ORF">HA254_06455</name>
</gene>
<sequence>MDIARAIGKAASLLSFAQRGAKGKSSAQNLIAKAGGSFSKGIAQCAKERRMLLKKADALERRFARREFGRQEYFALQTSIHKKMMLCDLECAIFESGIEISRNALRAGKLTDSYSFIRLEEILARFDFALKEFEAAKSLFEGNKLEAGPYGDKLREIHSHALEAEKSIREVYRQGWAREQAAGIMEETRRILADENSPHAVALAGIRREVEEKPEHRERRIKHAKAKGKHLARLKEKARKAGK</sequence>
<reference evidence="3" key="1">
    <citation type="journal article" date="2020" name="bioRxiv">
        <title>A rank-normalized archaeal taxonomy based on genome phylogeny resolves widespread incomplete and uneven classifications.</title>
        <authorList>
            <person name="Rinke C."/>
            <person name="Chuvochina M."/>
            <person name="Mussig A.J."/>
            <person name="Chaumeil P.-A."/>
            <person name="Waite D.W."/>
            <person name="Whitman W.B."/>
            <person name="Parks D.H."/>
            <person name="Hugenholtz P."/>
        </authorList>
    </citation>
    <scope>NUCLEOTIDE SEQUENCE [LARGE SCALE GENOMIC DNA]</scope>
</reference>
<accession>A0A7J4J2J1</accession>
<feature type="compositionally biased region" description="Basic residues" evidence="1">
    <location>
        <begin position="219"/>
        <end position="243"/>
    </location>
</feature>